<protein>
    <submittedName>
        <fullName evidence="2">Copper transport outer membrane protein MctB</fullName>
    </submittedName>
</protein>
<dbReference type="Pfam" id="PF11382">
    <property type="entry name" value="MctB"/>
    <property type="match status" value="1"/>
</dbReference>
<dbReference type="GO" id="GO:0055070">
    <property type="term" value="P:copper ion homeostasis"/>
    <property type="evidence" value="ECO:0007669"/>
    <property type="project" value="InterPro"/>
</dbReference>
<name>A0A542E6L6_9MICO</name>
<organism evidence="2 3">
    <name type="scientific">Lapillicoccus jejuensis</name>
    <dbReference type="NCBI Taxonomy" id="402171"/>
    <lineage>
        <taxon>Bacteria</taxon>
        <taxon>Bacillati</taxon>
        <taxon>Actinomycetota</taxon>
        <taxon>Actinomycetes</taxon>
        <taxon>Micrococcales</taxon>
        <taxon>Intrasporangiaceae</taxon>
        <taxon>Lapillicoccus</taxon>
    </lineage>
</organism>
<comment type="caution">
    <text evidence="2">The sequence shown here is derived from an EMBL/GenBank/DDBJ whole genome shotgun (WGS) entry which is preliminary data.</text>
</comment>
<dbReference type="Proteomes" id="UP000317893">
    <property type="component" value="Unassembled WGS sequence"/>
</dbReference>
<dbReference type="EMBL" id="VFMN01000001">
    <property type="protein sequence ID" value="TQJ10971.1"/>
    <property type="molecule type" value="Genomic_DNA"/>
</dbReference>
<dbReference type="AlphaFoldDB" id="A0A542E6L6"/>
<dbReference type="GO" id="GO:0016020">
    <property type="term" value="C:membrane"/>
    <property type="evidence" value="ECO:0007669"/>
    <property type="project" value="InterPro"/>
</dbReference>
<sequence length="315" mass="31502">MIDFRYHLVSIVSIFVALAVGIVLGAGPLQGSIGTQLSDQVSQLRQEKDQLRTELDDAGRSVTQGNDYAAAVAPTALAGRLKDVTVVLVVTSDTAGQFSEVTRTALEQAGATVTTVVTLSDAFRSPDSAAARLTAGAQASALLGTTSGDDGDAVVAQVLARTLVRGKDGAPAAPSGSVAALQVLTKAGLIDLSDDAPARAQYAVLLGGPLSGTKDSVAAQVATMSTLLTRLDADAEGALVATGSPSTAVGQDVTTSLVTSVRADKQEAATVTTVDHADSVTGAGLLVLAAAADLKGTTGHYGISSDAKSDVPSTS</sequence>
<reference evidence="2 3" key="1">
    <citation type="submission" date="2019-06" db="EMBL/GenBank/DDBJ databases">
        <title>Sequencing the genomes of 1000 actinobacteria strains.</title>
        <authorList>
            <person name="Klenk H.-P."/>
        </authorList>
    </citation>
    <scope>NUCLEOTIDE SEQUENCE [LARGE SCALE GENOMIC DNA]</scope>
    <source>
        <strain evidence="2 3">DSM 18607</strain>
    </source>
</reference>
<dbReference type="RefSeq" id="WP_170185774.1">
    <property type="nucleotide sequence ID" value="NZ_BAAAPR010000019.1"/>
</dbReference>
<dbReference type="InterPro" id="IPR021522">
    <property type="entry name" value="MctB"/>
</dbReference>
<proteinExistence type="predicted"/>
<evidence type="ECO:0000313" key="3">
    <source>
        <dbReference type="Proteomes" id="UP000317893"/>
    </source>
</evidence>
<feature type="coiled-coil region" evidence="1">
    <location>
        <begin position="34"/>
        <end position="61"/>
    </location>
</feature>
<keyword evidence="3" id="KW-1185">Reference proteome</keyword>
<gene>
    <name evidence="2" type="ORF">FB458_4115</name>
</gene>
<evidence type="ECO:0000256" key="1">
    <source>
        <dbReference type="SAM" id="Coils"/>
    </source>
</evidence>
<keyword evidence="1" id="KW-0175">Coiled coil</keyword>
<evidence type="ECO:0000313" key="2">
    <source>
        <dbReference type="EMBL" id="TQJ10971.1"/>
    </source>
</evidence>
<accession>A0A542E6L6</accession>